<gene>
    <name evidence="11" type="ORF">B0I71DRAFT_127300</name>
    <name evidence="10" type="ORF">YALI1_F10122g</name>
</gene>
<evidence type="ECO:0000256" key="1">
    <source>
        <dbReference type="ARBA" id="ARBA00004141"/>
    </source>
</evidence>
<dbReference type="GeneID" id="2908507"/>
<evidence type="ECO:0000313" key="10">
    <source>
        <dbReference type="EMBL" id="AOW06780.1"/>
    </source>
</evidence>
<evidence type="ECO:0000313" key="11">
    <source>
        <dbReference type="EMBL" id="RDW28583.1"/>
    </source>
</evidence>
<evidence type="ECO:0000256" key="3">
    <source>
        <dbReference type="ARBA" id="ARBA00022692"/>
    </source>
</evidence>
<dbReference type="Pfam" id="PF07690">
    <property type="entry name" value="MFS_1"/>
    <property type="match status" value="1"/>
</dbReference>
<dbReference type="PANTHER" id="PTHR43791:SF4">
    <property type="entry name" value="PANTOTHENATE TRANSPORTER FEN2"/>
    <property type="match status" value="1"/>
</dbReference>
<reference evidence="10 12" key="1">
    <citation type="journal article" date="2016" name="PLoS ONE">
        <title>Sequence Assembly of Yarrowia lipolytica Strain W29/CLIB89 Shows Transposable Element Diversity.</title>
        <authorList>
            <person name="Magnan C."/>
            <person name="Yu J."/>
            <person name="Chang I."/>
            <person name="Jahn E."/>
            <person name="Kanomata Y."/>
            <person name="Wu J."/>
            <person name="Zeller M."/>
            <person name="Oakes M."/>
            <person name="Baldi P."/>
            <person name="Sandmeyer S."/>
        </authorList>
    </citation>
    <scope>NUCLEOTIDE SEQUENCE [LARGE SCALE GENOMIC DNA]</scope>
    <source>
        <strain evidence="10">CLIB89</strain>
        <strain evidence="12">CLIB89(W29)</strain>
    </source>
</reference>
<accession>A0A1H6PX30</accession>
<feature type="transmembrane region" description="Helical" evidence="8">
    <location>
        <begin position="192"/>
        <end position="214"/>
    </location>
</feature>
<keyword evidence="2" id="KW-0813">Transport</keyword>
<feature type="transmembrane region" description="Helical" evidence="8">
    <location>
        <begin position="98"/>
        <end position="117"/>
    </location>
</feature>
<dbReference type="KEGG" id="yli:2908507"/>
<dbReference type="EMBL" id="KZ857325">
    <property type="protein sequence ID" value="RDW28583.1"/>
    <property type="molecule type" value="Genomic_DNA"/>
</dbReference>
<dbReference type="OMA" id="MNMFSNA"/>
<dbReference type="PANTHER" id="PTHR43791">
    <property type="entry name" value="PERMEASE-RELATED"/>
    <property type="match status" value="1"/>
</dbReference>
<organism evidence="10 12">
    <name type="scientific">Yarrowia lipolytica</name>
    <name type="common">Candida lipolytica</name>
    <dbReference type="NCBI Taxonomy" id="4952"/>
    <lineage>
        <taxon>Eukaryota</taxon>
        <taxon>Fungi</taxon>
        <taxon>Dikarya</taxon>
        <taxon>Ascomycota</taxon>
        <taxon>Saccharomycotina</taxon>
        <taxon>Dipodascomycetes</taxon>
        <taxon>Dipodascales</taxon>
        <taxon>Dipodascales incertae sedis</taxon>
        <taxon>Yarrowia</taxon>
    </lineage>
</organism>
<evidence type="ECO:0000313" key="12">
    <source>
        <dbReference type="Proteomes" id="UP000182444"/>
    </source>
</evidence>
<keyword evidence="5 8" id="KW-0472">Membrane</keyword>
<dbReference type="SUPFAM" id="SSF103473">
    <property type="entry name" value="MFS general substrate transporter"/>
    <property type="match status" value="1"/>
</dbReference>
<evidence type="ECO:0000256" key="8">
    <source>
        <dbReference type="SAM" id="Phobius"/>
    </source>
</evidence>
<dbReference type="VEuPathDB" id="FungiDB:YALI1_F10122g"/>
<dbReference type="RefSeq" id="XP_505098.1">
    <property type="nucleotide sequence ID" value="XM_505098.1"/>
</dbReference>
<feature type="transmembrane region" description="Helical" evidence="8">
    <location>
        <begin position="417"/>
        <end position="437"/>
    </location>
</feature>
<feature type="transmembrane region" description="Helical" evidence="8">
    <location>
        <begin position="325"/>
        <end position="344"/>
    </location>
</feature>
<evidence type="ECO:0000313" key="13">
    <source>
        <dbReference type="Proteomes" id="UP000256601"/>
    </source>
</evidence>
<reference evidence="11 13" key="2">
    <citation type="submission" date="2018-07" db="EMBL/GenBank/DDBJ databases">
        <title>Draft Genome Assemblies for Five Robust Yarrowia lipolytica Strains Exhibiting High Lipid Production and Pentose Sugar Utilization and Sugar Alcohol Secretion from Undetoxified Lignocellulosic Biomass Hydrolysates.</title>
        <authorList>
            <consortium name="DOE Joint Genome Institute"/>
            <person name="Walker C."/>
            <person name="Ryu S."/>
            <person name="Na H."/>
            <person name="Zane M."/>
            <person name="LaButti K."/>
            <person name="Lipzen A."/>
            <person name="Haridas S."/>
            <person name="Barry K."/>
            <person name="Grigoriev I.V."/>
            <person name="Quarterman J."/>
            <person name="Slininger P."/>
            <person name="Dien B."/>
            <person name="Trinh C.T."/>
        </authorList>
    </citation>
    <scope>NUCLEOTIDE SEQUENCE [LARGE SCALE GENOMIC DNA]</scope>
    <source>
        <strain evidence="11 13">YB392</strain>
    </source>
</reference>
<dbReference type="Proteomes" id="UP000256601">
    <property type="component" value="Unassembled WGS sequence"/>
</dbReference>
<evidence type="ECO:0000256" key="5">
    <source>
        <dbReference type="ARBA" id="ARBA00023136"/>
    </source>
</evidence>
<dbReference type="Proteomes" id="UP000182444">
    <property type="component" value="Chromosome 1F"/>
</dbReference>
<dbReference type="InterPro" id="IPR036259">
    <property type="entry name" value="MFS_trans_sf"/>
</dbReference>
<feature type="region of interest" description="Disordered" evidence="7">
    <location>
        <begin position="447"/>
        <end position="467"/>
    </location>
</feature>
<dbReference type="FunFam" id="1.20.1250.20:FF:000065">
    <property type="entry name" value="Putative MFS pantothenate transporter"/>
    <property type="match status" value="1"/>
</dbReference>
<dbReference type="InterPro" id="IPR020846">
    <property type="entry name" value="MFS_dom"/>
</dbReference>
<dbReference type="Gene3D" id="1.20.1250.20">
    <property type="entry name" value="MFS general substrate transporter like domains"/>
    <property type="match status" value="1"/>
</dbReference>
<dbReference type="PROSITE" id="PS50850">
    <property type="entry name" value="MFS"/>
    <property type="match status" value="1"/>
</dbReference>
<dbReference type="InterPro" id="IPR011701">
    <property type="entry name" value="MFS"/>
</dbReference>
<proteinExistence type="inferred from homology"/>
<dbReference type="GO" id="GO:0005886">
    <property type="term" value="C:plasma membrane"/>
    <property type="evidence" value="ECO:0007669"/>
    <property type="project" value="EnsemblFungi"/>
</dbReference>
<sequence length="489" mass="55022">MNWLRKIRVFIWGEYKSTAEEEHLLRKIDWFVLSFCCLMYFTNYLDRANLSNAFVSGMREDLQMYGRELNIANTLFTVGYTVGMIPNNLALQVFKPRYYFPFCTMAWGLLTLGTYAVTTYKQIYAIRFFQGFFEASTFVGTHFILGSWYSGKELAKRTAIFTSSGLIGTLFSGFLQSAVFKGLSGKGGLAGWRWLFIIDAIITFPVALYGFIFFPDTPATTQAFYFDEKERQMSVMRLPPRPDTKLDWTVVKRVLGRWHFYMFGLLWGIAGEVESPPANNLFGQYLKASGWSVIESNRYPMGVSGVGVVATVVAASYVDQTGKHWHVGVAAGLVGIVSTVLVLVNRTPTVFAGYYLCGCVYMVQAAFFAWANVVTANDKEERSVVLASMNMISNATNAWWMVVFYGADTAPEFRLGMWAMLAVSIALIGWVSLVRWLQLREDKRVDLHGSGDESTSTDCGDHEEYGSKATRLDSLPPAVRCRSRDVSAF</sequence>
<dbReference type="EMBL" id="CP017558">
    <property type="protein sequence ID" value="AOW06780.1"/>
    <property type="molecule type" value="Genomic_DNA"/>
</dbReference>
<dbReference type="GO" id="GO:0006897">
    <property type="term" value="P:endocytosis"/>
    <property type="evidence" value="ECO:0007669"/>
    <property type="project" value="EnsemblFungi"/>
</dbReference>
<feature type="transmembrane region" description="Helical" evidence="8">
    <location>
        <begin position="350"/>
        <end position="371"/>
    </location>
</feature>
<keyword evidence="3 8" id="KW-0812">Transmembrane</keyword>
<keyword evidence="4 8" id="KW-1133">Transmembrane helix</keyword>
<comment type="similarity">
    <text evidence="6">Belongs to the major facilitator superfamily. Allantoate permease family.</text>
</comment>
<dbReference type="VEuPathDB" id="FungiDB:YALI0_F06842g"/>
<evidence type="ECO:0000256" key="6">
    <source>
        <dbReference type="ARBA" id="ARBA00037968"/>
    </source>
</evidence>
<comment type="subcellular location">
    <subcellularLocation>
        <location evidence="1">Membrane</location>
        <topology evidence="1">Multi-pass membrane protein</topology>
    </subcellularLocation>
</comment>
<feature type="transmembrane region" description="Helical" evidence="8">
    <location>
        <begin position="299"/>
        <end position="318"/>
    </location>
</feature>
<dbReference type="eggNOG" id="KOG2533">
    <property type="taxonomic scope" value="Eukaryota"/>
</dbReference>
<feature type="transmembrane region" description="Helical" evidence="8">
    <location>
        <begin position="383"/>
        <end position="405"/>
    </location>
</feature>
<feature type="transmembrane region" description="Helical" evidence="8">
    <location>
        <begin position="160"/>
        <end position="180"/>
    </location>
</feature>
<evidence type="ECO:0000259" key="9">
    <source>
        <dbReference type="PROSITE" id="PS50850"/>
    </source>
</evidence>
<dbReference type="GO" id="GO:0015233">
    <property type="term" value="F:pantothenate transmembrane transporter activity"/>
    <property type="evidence" value="ECO:0007669"/>
    <property type="project" value="EnsemblFungi"/>
</dbReference>
<evidence type="ECO:0000256" key="7">
    <source>
        <dbReference type="SAM" id="MobiDB-lite"/>
    </source>
</evidence>
<name>A0A1H6PX30_YARLL</name>
<dbReference type="GO" id="GO:0098717">
    <property type="term" value="P:pantothenate import across plasma membrane"/>
    <property type="evidence" value="ECO:0007669"/>
    <property type="project" value="TreeGrafter"/>
</dbReference>
<dbReference type="OrthoDB" id="3639251at2759"/>
<feature type="domain" description="Major facilitator superfamily (MFS) profile" evidence="9">
    <location>
        <begin position="32"/>
        <end position="489"/>
    </location>
</feature>
<feature type="transmembrane region" description="Helical" evidence="8">
    <location>
        <begin position="129"/>
        <end position="148"/>
    </location>
</feature>
<protein>
    <submittedName>
        <fullName evidence="11">Major facilitator superfamily domain-containing protein</fullName>
    </submittedName>
</protein>
<evidence type="ECO:0000256" key="4">
    <source>
        <dbReference type="ARBA" id="ARBA00022989"/>
    </source>
</evidence>
<evidence type="ECO:0000256" key="2">
    <source>
        <dbReference type="ARBA" id="ARBA00022448"/>
    </source>
</evidence>
<dbReference type="AlphaFoldDB" id="A0A1H6PX30"/>